<comment type="caution">
    <text evidence="1">The sequence shown here is derived from an EMBL/GenBank/DDBJ whole genome shotgun (WGS) entry which is preliminary data.</text>
</comment>
<sequence length="206" mass="22794">MTRGLNKRLCDVGLKNLWMSGSGARPCEATGGKPTTANSNFSGEVASSRRTGARFETEEGYHLAGKLPFSFVPALHSKPGLNFFLSLPYPFFLIDLHLLSSTAPSRHLLGRTAYPQTTSIFSQIHQNGRRGMFTTDSSAPRLALVPLLCRSCARLGGKKSPPRIWPSITFAHHHDDNPAMASTEPHCARFRQFLHRVSSLQYEKLN</sequence>
<dbReference type="AlphaFoldDB" id="A0AAN6WH95"/>
<accession>A0AAN6WH95</accession>
<evidence type="ECO:0000313" key="2">
    <source>
        <dbReference type="Proteomes" id="UP001302321"/>
    </source>
</evidence>
<organism evidence="1 2">
    <name type="scientific">Triangularia setosa</name>
    <dbReference type="NCBI Taxonomy" id="2587417"/>
    <lineage>
        <taxon>Eukaryota</taxon>
        <taxon>Fungi</taxon>
        <taxon>Dikarya</taxon>
        <taxon>Ascomycota</taxon>
        <taxon>Pezizomycotina</taxon>
        <taxon>Sordariomycetes</taxon>
        <taxon>Sordariomycetidae</taxon>
        <taxon>Sordariales</taxon>
        <taxon>Podosporaceae</taxon>
        <taxon>Triangularia</taxon>
    </lineage>
</organism>
<evidence type="ECO:0000313" key="1">
    <source>
        <dbReference type="EMBL" id="KAK4181875.1"/>
    </source>
</evidence>
<gene>
    <name evidence="1" type="ORF">QBC36DRAFT_820</name>
</gene>
<reference evidence="1" key="1">
    <citation type="journal article" date="2023" name="Mol. Phylogenet. Evol.">
        <title>Genome-scale phylogeny and comparative genomics of the fungal order Sordariales.</title>
        <authorList>
            <person name="Hensen N."/>
            <person name="Bonometti L."/>
            <person name="Westerberg I."/>
            <person name="Brannstrom I.O."/>
            <person name="Guillou S."/>
            <person name="Cros-Aarteil S."/>
            <person name="Calhoun S."/>
            <person name="Haridas S."/>
            <person name="Kuo A."/>
            <person name="Mondo S."/>
            <person name="Pangilinan J."/>
            <person name="Riley R."/>
            <person name="LaButti K."/>
            <person name="Andreopoulos B."/>
            <person name="Lipzen A."/>
            <person name="Chen C."/>
            <person name="Yan M."/>
            <person name="Daum C."/>
            <person name="Ng V."/>
            <person name="Clum A."/>
            <person name="Steindorff A."/>
            <person name="Ohm R.A."/>
            <person name="Martin F."/>
            <person name="Silar P."/>
            <person name="Natvig D.O."/>
            <person name="Lalanne C."/>
            <person name="Gautier V."/>
            <person name="Ament-Velasquez S.L."/>
            <person name="Kruys A."/>
            <person name="Hutchinson M.I."/>
            <person name="Powell A.J."/>
            <person name="Barry K."/>
            <person name="Miller A.N."/>
            <person name="Grigoriev I.V."/>
            <person name="Debuchy R."/>
            <person name="Gladieux P."/>
            <person name="Hiltunen Thoren M."/>
            <person name="Johannesson H."/>
        </authorList>
    </citation>
    <scope>NUCLEOTIDE SEQUENCE</scope>
    <source>
        <strain evidence="1">CBS 892.96</strain>
    </source>
</reference>
<proteinExistence type="predicted"/>
<dbReference type="EMBL" id="MU866083">
    <property type="protein sequence ID" value="KAK4181875.1"/>
    <property type="molecule type" value="Genomic_DNA"/>
</dbReference>
<protein>
    <submittedName>
        <fullName evidence="1">Uncharacterized protein</fullName>
    </submittedName>
</protein>
<dbReference type="Proteomes" id="UP001302321">
    <property type="component" value="Unassembled WGS sequence"/>
</dbReference>
<name>A0AAN6WH95_9PEZI</name>
<keyword evidence="2" id="KW-1185">Reference proteome</keyword>
<reference evidence="1" key="2">
    <citation type="submission" date="2023-05" db="EMBL/GenBank/DDBJ databases">
        <authorList>
            <consortium name="Lawrence Berkeley National Laboratory"/>
            <person name="Steindorff A."/>
            <person name="Hensen N."/>
            <person name="Bonometti L."/>
            <person name="Westerberg I."/>
            <person name="Brannstrom I.O."/>
            <person name="Guillou S."/>
            <person name="Cros-Aarteil S."/>
            <person name="Calhoun S."/>
            <person name="Haridas S."/>
            <person name="Kuo A."/>
            <person name="Mondo S."/>
            <person name="Pangilinan J."/>
            <person name="Riley R."/>
            <person name="Labutti K."/>
            <person name="Andreopoulos B."/>
            <person name="Lipzen A."/>
            <person name="Chen C."/>
            <person name="Yanf M."/>
            <person name="Daum C."/>
            <person name="Ng V."/>
            <person name="Clum A."/>
            <person name="Ohm R."/>
            <person name="Martin F."/>
            <person name="Silar P."/>
            <person name="Natvig D."/>
            <person name="Lalanne C."/>
            <person name="Gautier V."/>
            <person name="Ament-Velasquez S.L."/>
            <person name="Kruys A."/>
            <person name="Hutchinson M.I."/>
            <person name="Powell A.J."/>
            <person name="Barry K."/>
            <person name="Miller A.N."/>
            <person name="Grigoriev I.V."/>
            <person name="Debuchy R."/>
            <person name="Gladieux P."/>
            <person name="Thoren M.H."/>
            <person name="Johannesson H."/>
        </authorList>
    </citation>
    <scope>NUCLEOTIDE SEQUENCE</scope>
    <source>
        <strain evidence="1">CBS 892.96</strain>
    </source>
</reference>